<proteinExistence type="predicted"/>
<organism evidence="1 2">
    <name type="scientific">Silvanigrella paludirubra</name>
    <dbReference type="NCBI Taxonomy" id="2499159"/>
    <lineage>
        <taxon>Bacteria</taxon>
        <taxon>Pseudomonadati</taxon>
        <taxon>Bdellovibrionota</taxon>
        <taxon>Oligoflexia</taxon>
        <taxon>Silvanigrellales</taxon>
        <taxon>Silvanigrellaceae</taxon>
        <taxon>Silvanigrella</taxon>
    </lineage>
</organism>
<accession>A0A6N6VVP7</accession>
<gene>
    <name evidence="1" type="ORF">GCL60_06640</name>
</gene>
<dbReference type="RefSeq" id="WP_161998111.1">
    <property type="nucleotide sequence ID" value="NZ_WFLM01000002.1"/>
</dbReference>
<protein>
    <submittedName>
        <fullName evidence="1">Uncharacterized protein</fullName>
    </submittedName>
</protein>
<dbReference type="EMBL" id="WFLM01000002">
    <property type="protein sequence ID" value="KAB8039934.1"/>
    <property type="molecule type" value="Genomic_DNA"/>
</dbReference>
<name>A0A6N6VVP7_9BACT</name>
<evidence type="ECO:0000313" key="2">
    <source>
        <dbReference type="Proteomes" id="UP000437748"/>
    </source>
</evidence>
<reference evidence="1 2" key="1">
    <citation type="submission" date="2019-10" db="EMBL/GenBank/DDBJ databases">
        <title>New species of Slilvanegrellaceae.</title>
        <authorList>
            <person name="Pitt A."/>
            <person name="Hahn M.W."/>
        </authorList>
    </citation>
    <scope>NUCLEOTIDE SEQUENCE [LARGE SCALE GENOMIC DNA]</scope>
    <source>
        <strain evidence="1 2">SP-Ram-0.45-NSY-1</strain>
    </source>
</reference>
<dbReference type="AlphaFoldDB" id="A0A6N6VVP7"/>
<dbReference type="OrthoDB" id="5293552at2"/>
<comment type="caution">
    <text evidence="1">The sequence shown here is derived from an EMBL/GenBank/DDBJ whole genome shotgun (WGS) entry which is preliminary data.</text>
</comment>
<keyword evidence="2" id="KW-1185">Reference proteome</keyword>
<sequence length="410" mass="47592">MFLLMNFKVFSNQNSTKILDDTILLYEKNENNLNTEQIEKNLIDLKESIQLDLRIGNAETPINNYLFLNGIIKDDIYSLQSLLSQNEKKELPNEISKHINFSIAKKLALGLKENRTALKTKIIIERMQNKEDCLLYINGSQYKNVNLFYTPSGIPIYLGLYCKDESFEIQKIHPSESQEVLKVYFNQFQIKQKIPITLPNPYKAKENNYDIQPLKKEEKKQDKILKEDSSNSNSNENNFQIRTGVGYLKSFGNLSNDQLNNLNLPQNSFLYSSTSFKYKFIILNFDYANVNKMETVEIVYNIPYSQNNIKNEEKFKDTGYFIRSGLGVHLQIFKFTENLDLETNLLSNFVYLKGKYQESNKYGVGIQTFIGPVYKIDYGFLFDLKLGLGYIFGKLNGLQIDSKISFGYSF</sequence>
<dbReference type="Proteomes" id="UP000437748">
    <property type="component" value="Unassembled WGS sequence"/>
</dbReference>
<evidence type="ECO:0000313" key="1">
    <source>
        <dbReference type="EMBL" id="KAB8039934.1"/>
    </source>
</evidence>